<evidence type="ECO:0000313" key="2">
    <source>
        <dbReference type="EMBL" id="OCK73026.1"/>
    </source>
</evidence>
<dbReference type="Proteomes" id="UP000250266">
    <property type="component" value="Unassembled WGS sequence"/>
</dbReference>
<dbReference type="EMBL" id="KV746041">
    <property type="protein sequence ID" value="OCK73026.1"/>
    <property type="molecule type" value="Genomic_DNA"/>
</dbReference>
<keyword evidence="1" id="KW-0732">Signal</keyword>
<feature type="chain" id="PRO_5034470466" evidence="1">
    <location>
        <begin position="28"/>
        <end position="197"/>
    </location>
</feature>
<reference evidence="2 3" key="1">
    <citation type="journal article" date="2016" name="Nat. Commun.">
        <title>Ectomycorrhizal ecology is imprinted in the genome of the dominant symbiotic fungus Cenococcum geophilum.</title>
        <authorList>
            <consortium name="DOE Joint Genome Institute"/>
            <person name="Peter M."/>
            <person name="Kohler A."/>
            <person name="Ohm R.A."/>
            <person name="Kuo A."/>
            <person name="Krutzmann J."/>
            <person name="Morin E."/>
            <person name="Arend M."/>
            <person name="Barry K.W."/>
            <person name="Binder M."/>
            <person name="Choi C."/>
            <person name="Clum A."/>
            <person name="Copeland A."/>
            <person name="Grisel N."/>
            <person name="Haridas S."/>
            <person name="Kipfer T."/>
            <person name="LaButti K."/>
            <person name="Lindquist E."/>
            <person name="Lipzen A."/>
            <person name="Maire R."/>
            <person name="Meier B."/>
            <person name="Mihaltcheva S."/>
            <person name="Molinier V."/>
            <person name="Murat C."/>
            <person name="Poggeler S."/>
            <person name="Quandt C.A."/>
            <person name="Sperisen C."/>
            <person name="Tritt A."/>
            <person name="Tisserant E."/>
            <person name="Crous P.W."/>
            <person name="Henrissat B."/>
            <person name="Nehls U."/>
            <person name="Egli S."/>
            <person name="Spatafora J.W."/>
            <person name="Grigoriev I.V."/>
            <person name="Martin F.M."/>
        </authorList>
    </citation>
    <scope>NUCLEOTIDE SEQUENCE [LARGE SCALE GENOMIC DNA]</scope>
    <source>
        <strain evidence="2 3">CBS 459.81</strain>
    </source>
</reference>
<gene>
    <name evidence="2" type="ORF">K432DRAFT_399143</name>
</gene>
<evidence type="ECO:0000256" key="1">
    <source>
        <dbReference type="SAM" id="SignalP"/>
    </source>
</evidence>
<sequence>MAVLAHFQNLLLTFLLGFLFFATHVKPYPDLSVADIEIFVVVSSGERLVIAHLPQESGNKKNFEDDIAFLDNIHIPLDETLRDNARWLGAAPHVMVFGPTVVPNGAFSNAGKMNELAGVIRGVFPAVQEADIAKYAYLKQTELNEDDENVYGKVTVNWVPPVNGQGTAELLVWAETTLKIHAFYYCQDRRCLWAITM</sequence>
<feature type="signal peptide" evidence="1">
    <location>
        <begin position="1"/>
        <end position="27"/>
    </location>
</feature>
<proteinExistence type="predicted"/>
<keyword evidence="3" id="KW-1185">Reference proteome</keyword>
<accession>A0A8E2DWI1</accession>
<dbReference type="AlphaFoldDB" id="A0A8E2DWI1"/>
<protein>
    <submittedName>
        <fullName evidence="2">Uncharacterized protein</fullName>
    </submittedName>
</protein>
<name>A0A8E2DWI1_9PEZI</name>
<dbReference type="OrthoDB" id="5359568at2759"/>
<organism evidence="2 3">
    <name type="scientific">Lepidopterella palustris CBS 459.81</name>
    <dbReference type="NCBI Taxonomy" id="1314670"/>
    <lineage>
        <taxon>Eukaryota</taxon>
        <taxon>Fungi</taxon>
        <taxon>Dikarya</taxon>
        <taxon>Ascomycota</taxon>
        <taxon>Pezizomycotina</taxon>
        <taxon>Dothideomycetes</taxon>
        <taxon>Pleosporomycetidae</taxon>
        <taxon>Mytilinidiales</taxon>
        <taxon>Argynnaceae</taxon>
        <taxon>Lepidopterella</taxon>
    </lineage>
</organism>
<evidence type="ECO:0000313" key="3">
    <source>
        <dbReference type="Proteomes" id="UP000250266"/>
    </source>
</evidence>